<dbReference type="GO" id="GO:0003700">
    <property type="term" value="F:DNA-binding transcription factor activity"/>
    <property type="evidence" value="ECO:0007669"/>
    <property type="project" value="InterPro"/>
</dbReference>
<name>A0A498RCP6_9FIRM</name>
<dbReference type="RefSeq" id="WP_122629860.1">
    <property type="nucleotide sequence ID" value="NZ_UPPP01000105.1"/>
</dbReference>
<reference evidence="5 6" key="1">
    <citation type="submission" date="2018-06" db="EMBL/GenBank/DDBJ databases">
        <authorList>
            <person name="Strepis N."/>
        </authorList>
    </citation>
    <scope>NUCLEOTIDE SEQUENCE [LARGE SCALE GENOMIC DNA]</scope>
    <source>
        <strain evidence="5">LUCI</strain>
    </source>
</reference>
<dbReference type="InterPro" id="IPR047057">
    <property type="entry name" value="MerR_fam"/>
</dbReference>
<protein>
    <recommendedName>
        <fullName evidence="4">HTH merR-type domain-containing protein</fullName>
    </recommendedName>
</protein>
<evidence type="ECO:0000313" key="6">
    <source>
        <dbReference type="Proteomes" id="UP000277811"/>
    </source>
</evidence>
<dbReference type="InterPro" id="IPR009061">
    <property type="entry name" value="DNA-bd_dom_put_sf"/>
</dbReference>
<keyword evidence="6" id="KW-1185">Reference proteome</keyword>
<dbReference type="SMART" id="SM00422">
    <property type="entry name" value="HTH_MERR"/>
    <property type="match status" value="1"/>
</dbReference>
<sequence length="118" mass="13675">MLIRALSDKTGASIRSIRHYEAKGLLVSRRLENGYRDYDEKAIVKVKTIQLYLGLGLTTENIAQIIDCPAGAQYDRPVCKEAYKLYKDKLEVITKQIETLYSVQQQLQKRIKEFEQHL</sequence>
<evidence type="ECO:0000256" key="2">
    <source>
        <dbReference type="ARBA" id="ARBA00023125"/>
    </source>
</evidence>
<organism evidence="5 6">
    <name type="scientific">Lucifera butyrica</name>
    <dbReference type="NCBI Taxonomy" id="1351585"/>
    <lineage>
        <taxon>Bacteria</taxon>
        <taxon>Bacillati</taxon>
        <taxon>Bacillota</taxon>
        <taxon>Negativicutes</taxon>
        <taxon>Veillonellales</taxon>
        <taxon>Veillonellaceae</taxon>
        <taxon>Lucifera</taxon>
    </lineage>
</organism>
<keyword evidence="1" id="KW-0805">Transcription regulation</keyword>
<dbReference type="EMBL" id="UPPP01000105">
    <property type="protein sequence ID" value="VBB09039.1"/>
    <property type="molecule type" value="Genomic_DNA"/>
</dbReference>
<dbReference type="PANTHER" id="PTHR30204">
    <property type="entry name" value="REDOX-CYCLING DRUG-SENSING TRANSCRIPTIONAL ACTIVATOR SOXR"/>
    <property type="match status" value="1"/>
</dbReference>
<dbReference type="InterPro" id="IPR000551">
    <property type="entry name" value="MerR-type_HTH_dom"/>
</dbReference>
<dbReference type="GO" id="GO:0003677">
    <property type="term" value="F:DNA binding"/>
    <property type="evidence" value="ECO:0007669"/>
    <property type="project" value="UniProtKB-KW"/>
</dbReference>
<proteinExistence type="predicted"/>
<accession>A0A498RCP6</accession>
<evidence type="ECO:0000256" key="1">
    <source>
        <dbReference type="ARBA" id="ARBA00023015"/>
    </source>
</evidence>
<keyword evidence="2" id="KW-0238">DNA-binding</keyword>
<dbReference type="PROSITE" id="PS50937">
    <property type="entry name" value="HTH_MERR_2"/>
    <property type="match status" value="1"/>
</dbReference>
<dbReference type="Proteomes" id="UP000277811">
    <property type="component" value="Unassembled WGS sequence"/>
</dbReference>
<keyword evidence="3" id="KW-0804">Transcription</keyword>
<evidence type="ECO:0000313" key="5">
    <source>
        <dbReference type="EMBL" id="VBB09039.1"/>
    </source>
</evidence>
<dbReference type="Pfam" id="PF13411">
    <property type="entry name" value="MerR_1"/>
    <property type="match status" value="1"/>
</dbReference>
<dbReference type="OrthoDB" id="9791488at2"/>
<evidence type="ECO:0000259" key="4">
    <source>
        <dbReference type="PROSITE" id="PS50937"/>
    </source>
</evidence>
<feature type="domain" description="HTH merR-type" evidence="4">
    <location>
        <begin position="1"/>
        <end position="68"/>
    </location>
</feature>
<gene>
    <name evidence="5" type="ORF">LUCI_4325</name>
</gene>
<dbReference type="PANTHER" id="PTHR30204:SF94">
    <property type="entry name" value="HEAVY METAL-DEPENDENT TRANSCRIPTIONAL REGULATOR HI_0293-RELATED"/>
    <property type="match status" value="1"/>
</dbReference>
<evidence type="ECO:0000256" key="3">
    <source>
        <dbReference type="ARBA" id="ARBA00023163"/>
    </source>
</evidence>
<dbReference type="AlphaFoldDB" id="A0A498RCP6"/>
<dbReference type="Gene3D" id="1.10.1660.10">
    <property type="match status" value="1"/>
</dbReference>
<dbReference type="SUPFAM" id="SSF46955">
    <property type="entry name" value="Putative DNA-binding domain"/>
    <property type="match status" value="1"/>
</dbReference>